<evidence type="ECO:0000313" key="2">
    <source>
        <dbReference type="EMBL" id="GIY52718.1"/>
    </source>
</evidence>
<dbReference type="PANTHER" id="PTHR47331">
    <property type="entry name" value="PHD-TYPE DOMAIN-CONTAINING PROTEIN"/>
    <property type="match status" value="1"/>
</dbReference>
<dbReference type="Pfam" id="PF05380">
    <property type="entry name" value="Peptidase_A17"/>
    <property type="match status" value="1"/>
</dbReference>
<gene>
    <name evidence="2" type="ORF">CEXT_414191</name>
</gene>
<name>A0AAV4U4I0_CAEEX</name>
<keyword evidence="1" id="KW-0812">Transmembrane</keyword>
<dbReference type="SUPFAM" id="SSF56672">
    <property type="entry name" value="DNA/RNA polymerases"/>
    <property type="match status" value="1"/>
</dbReference>
<dbReference type="AlphaFoldDB" id="A0AAV4U4I0"/>
<dbReference type="InterPro" id="IPR008042">
    <property type="entry name" value="Retrotrans_Pao"/>
</dbReference>
<organism evidence="2 3">
    <name type="scientific">Caerostris extrusa</name>
    <name type="common">Bark spider</name>
    <name type="synonym">Caerostris bankana</name>
    <dbReference type="NCBI Taxonomy" id="172846"/>
    <lineage>
        <taxon>Eukaryota</taxon>
        <taxon>Metazoa</taxon>
        <taxon>Ecdysozoa</taxon>
        <taxon>Arthropoda</taxon>
        <taxon>Chelicerata</taxon>
        <taxon>Arachnida</taxon>
        <taxon>Araneae</taxon>
        <taxon>Araneomorphae</taxon>
        <taxon>Entelegynae</taxon>
        <taxon>Araneoidea</taxon>
        <taxon>Araneidae</taxon>
        <taxon>Caerostris</taxon>
    </lineage>
</organism>
<comment type="caution">
    <text evidence="2">The sequence shown here is derived from an EMBL/GenBank/DDBJ whole genome shotgun (WGS) entry which is preliminary data.</text>
</comment>
<keyword evidence="1" id="KW-0472">Membrane</keyword>
<sequence length="330" mass="38674">MKFRCQAIIFLIDPLSNHQALQLRFAQFLMHPFKQPGYSSLNECLSAGPSLSEQISPLLLRFRTNAIGVIADIKQAFLQLSVRPEDRNFLRFLWWNTEDRSKLEFFRHCRVVFGVTSSQFLLNASIRHLDSTEYQIESLQATVKKLKRGFYVDNLTISVENQQELLEFKAQTMKIMNAASFELRCWAHTGTKHSETQNVLGLKWDTETDELYCVSPETDMGISDNIFKRKLLSIVNSIYDPIGFTSPATLLPKLLLQEAWRNKLDWDEELTLDMQLCYRRWAKHIALIEKCRIPRRILYGNFKKLLYIYLLILRLMGMPGLFYDVKMKER</sequence>
<evidence type="ECO:0008006" key="4">
    <source>
        <dbReference type="Google" id="ProtNLM"/>
    </source>
</evidence>
<dbReference type="Proteomes" id="UP001054945">
    <property type="component" value="Unassembled WGS sequence"/>
</dbReference>
<proteinExistence type="predicted"/>
<feature type="transmembrane region" description="Helical" evidence="1">
    <location>
        <begin position="305"/>
        <end position="323"/>
    </location>
</feature>
<evidence type="ECO:0000313" key="3">
    <source>
        <dbReference type="Proteomes" id="UP001054945"/>
    </source>
</evidence>
<dbReference type="InterPro" id="IPR043502">
    <property type="entry name" value="DNA/RNA_pol_sf"/>
</dbReference>
<keyword evidence="1" id="KW-1133">Transmembrane helix</keyword>
<protein>
    <recommendedName>
        <fullName evidence="4">Reverse transcriptase domain-containing protein</fullName>
    </recommendedName>
</protein>
<dbReference type="PANTHER" id="PTHR47331:SF1">
    <property type="entry name" value="GAG-LIKE PROTEIN"/>
    <property type="match status" value="1"/>
</dbReference>
<evidence type="ECO:0000256" key="1">
    <source>
        <dbReference type="SAM" id="Phobius"/>
    </source>
</evidence>
<accession>A0AAV4U4I0</accession>
<keyword evidence="3" id="KW-1185">Reference proteome</keyword>
<dbReference type="EMBL" id="BPLR01012280">
    <property type="protein sequence ID" value="GIY52718.1"/>
    <property type="molecule type" value="Genomic_DNA"/>
</dbReference>
<reference evidence="2 3" key="1">
    <citation type="submission" date="2021-06" db="EMBL/GenBank/DDBJ databases">
        <title>Caerostris extrusa draft genome.</title>
        <authorList>
            <person name="Kono N."/>
            <person name="Arakawa K."/>
        </authorList>
    </citation>
    <scope>NUCLEOTIDE SEQUENCE [LARGE SCALE GENOMIC DNA]</scope>
</reference>
<dbReference type="GO" id="GO:0071897">
    <property type="term" value="P:DNA biosynthetic process"/>
    <property type="evidence" value="ECO:0007669"/>
    <property type="project" value="UniProtKB-ARBA"/>
</dbReference>